<reference evidence="1 2" key="1">
    <citation type="journal article" date="2011" name="Appl. Environ. Microbiol.">
        <title>Methanogenic archaea isolated from Taiwan's Chelungpu fault.</title>
        <authorList>
            <person name="Wu S.Y."/>
            <person name="Lai M.C."/>
        </authorList>
    </citation>
    <scope>NUCLEOTIDE SEQUENCE [LARGE SCALE GENOMIC DNA]</scope>
    <source>
        <strain evidence="1 2">St545Mb</strain>
    </source>
</reference>
<dbReference type="Gene3D" id="6.10.140.1340">
    <property type="match status" value="1"/>
</dbReference>
<proteinExistence type="predicted"/>
<evidence type="ECO:0000313" key="1">
    <source>
        <dbReference type="EMBL" id="MCQ6963725.1"/>
    </source>
</evidence>
<evidence type="ECO:0000313" key="2">
    <source>
        <dbReference type="Proteomes" id="UP001206983"/>
    </source>
</evidence>
<keyword evidence="2" id="KW-1185">Reference proteome</keyword>
<comment type="caution">
    <text evidence="1">The sequence shown here is derived from an EMBL/GenBank/DDBJ whole genome shotgun (WGS) entry which is preliminary data.</text>
</comment>
<evidence type="ECO:0008006" key="3">
    <source>
        <dbReference type="Google" id="ProtNLM"/>
    </source>
</evidence>
<gene>
    <name evidence="1" type="ORF">PV02_11005</name>
</gene>
<dbReference type="AlphaFoldDB" id="A0AAE3KY83"/>
<accession>A0AAE3KY83</accession>
<sequence length="151" mass="17313">MVKGDRVRANTPRKINEKINREIKDSVMYYAERPDYEVAGRIEKLDKEWDIERTLETNASILASLGVVLGFSRSKRWFLLSGIVTGFLLQHAIQGWCPPVSLFRRLGVRTRKEIDVEKYALKSLRGDFDGVSSMDDRRDRALEAFSSSTSI</sequence>
<name>A0AAE3KY83_9EURY</name>
<organism evidence="1 2">
    <name type="scientific">Methanolobus chelungpuianus</name>
    <dbReference type="NCBI Taxonomy" id="502115"/>
    <lineage>
        <taxon>Archaea</taxon>
        <taxon>Methanobacteriati</taxon>
        <taxon>Methanobacteriota</taxon>
        <taxon>Stenosarchaea group</taxon>
        <taxon>Methanomicrobia</taxon>
        <taxon>Methanosarcinales</taxon>
        <taxon>Methanosarcinaceae</taxon>
        <taxon>Methanolobus</taxon>
    </lineage>
</organism>
<protein>
    <recommendedName>
        <fullName evidence="3">DUF2892 domain-containing protein</fullName>
    </recommendedName>
</protein>
<dbReference type="EMBL" id="JTEO01000006">
    <property type="protein sequence ID" value="MCQ6963725.1"/>
    <property type="molecule type" value="Genomic_DNA"/>
</dbReference>
<dbReference type="Proteomes" id="UP001206983">
    <property type="component" value="Unassembled WGS sequence"/>
</dbReference>